<dbReference type="Gene3D" id="3.40.630.30">
    <property type="match status" value="1"/>
</dbReference>
<organism evidence="2 3">
    <name type="scientific">Gordonia otitidis (strain DSM 44809 / CCUG 52243 / JCM 12355 / NBRC 100426 / IFM 10032)</name>
    <dbReference type="NCBI Taxonomy" id="1108044"/>
    <lineage>
        <taxon>Bacteria</taxon>
        <taxon>Bacillati</taxon>
        <taxon>Actinomycetota</taxon>
        <taxon>Actinomycetes</taxon>
        <taxon>Mycobacteriales</taxon>
        <taxon>Gordoniaceae</taxon>
        <taxon>Gordonia</taxon>
    </lineage>
</organism>
<keyword evidence="3" id="KW-1185">Reference proteome</keyword>
<reference evidence="2" key="1">
    <citation type="submission" date="2012-02" db="EMBL/GenBank/DDBJ databases">
        <title>Whole genome shotgun sequence of Gordonia otitidis NBRC 100426.</title>
        <authorList>
            <person name="Yoshida I."/>
            <person name="Hosoyama A."/>
            <person name="Tsuchikane K."/>
            <person name="Katsumata H."/>
            <person name="Yamazaki S."/>
            <person name="Fujita N."/>
        </authorList>
    </citation>
    <scope>NUCLEOTIDE SEQUENCE [LARGE SCALE GENOMIC DNA]</scope>
    <source>
        <strain evidence="2">NBRC 100426</strain>
    </source>
</reference>
<proteinExistence type="predicted"/>
<accession>H5TJ53</accession>
<comment type="caution">
    <text evidence="2">The sequence shown here is derived from an EMBL/GenBank/DDBJ whole genome shotgun (WGS) entry which is preliminary data.</text>
</comment>
<dbReference type="SUPFAM" id="SSF55729">
    <property type="entry name" value="Acyl-CoA N-acyltransferases (Nat)"/>
    <property type="match status" value="1"/>
</dbReference>
<dbReference type="RefSeq" id="WP_007237763.1">
    <property type="nucleotide sequence ID" value="NZ_BAFB01000065.1"/>
</dbReference>
<dbReference type="Proteomes" id="UP000005038">
    <property type="component" value="Unassembled WGS sequence"/>
</dbReference>
<dbReference type="CDD" id="cd04301">
    <property type="entry name" value="NAT_SF"/>
    <property type="match status" value="1"/>
</dbReference>
<dbReference type="InterPro" id="IPR000182">
    <property type="entry name" value="GNAT_dom"/>
</dbReference>
<evidence type="ECO:0000313" key="3">
    <source>
        <dbReference type="Proteomes" id="UP000005038"/>
    </source>
</evidence>
<dbReference type="InterPro" id="IPR016181">
    <property type="entry name" value="Acyl_CoA_acyltransferase"/>
</dbReference>
<protein>
    <submittedName>
        <fullName evidence="2">Acetyltransferase</fullName>
    </submittedName>
</protein>
<name>H5TJ53_GORO1</name>
<feature type="domain" description="N-acetyltransferase" evidence="1">
    <location>
        <begin position="13"/>
        <end position="177"/>
    </location>
</feature>
<sequence length="184" mass="20026">MTTAAPELRVRLCHTSQLETHRFAQLRRLCETAFDGDFDAFDFDHALGGMHALVVDADDQLLAHAAVVARAVLVGDRPLRCGYVEAVAVAPQHQRRGFGGAVMTAVEEVIERAYDLGALGASDAGARLYRTHGWRAWRGSLGVLSPDGWVPTPDDEGAVLVRAVGVNVSFDERLTCDWRAGDVW</sequence>
<evidence type="ECO:0000313" key="2">
    <source>
        <dbReference type="EMBL" id="GAB33511.1"/>
    </source>
</evidence>
<dbReference type="PROSITE" id="PS51186">
    <property type="entry name" value="GNAT"/>
    <property type="match status" value="1"/>
</dbReference>
<dbReference type="EMBL" id="BAFB01000065">
    <property type="protein sequence ID" value="GAB33511.1"/>
    <property type="molecule type" value="Genomic_DNA"/>
</dbReference>
<dbReference type="Pfam" id="PF13527">
    <property type="entry name" value="Acetyltransf_9"/>
    <property type="match status" value="1"/>
</dbReference>
<dbReference type="STRING" id="1108044.GOOTI_065_01170"/>
<gene>
    <name evidence="2" type="ORF">GOOTI_065_01170</name>
</gene>
<dbReference type="AlphaFoldDB" id="H5TJ53"/>
<dbReference type="GO" id="GO:0016747">
    <property type="term" value="F:acyltransferase activity, transferring groups other than amino-acyl groups"/>
    <property type="evidence" value="ECO:0007669"/>
    <property type="project" value="InterPro"/>
</dbReference>
<evidence type="ECO:0000259" key="1">
    <source>
        <dbReference type="PROSITE" id="PS51186"/>
    </source>
</evidence>